<organism evidence="2 3">
    <name type="scientific">Mycena albidolilacea</name>
    <dbReference type="NCBI Taxonomy" id="1033008"/>
    <lineage>
        <taxon>Eukaryota</taxon>
        <taxon>Fungi</taxon>
        <taxon>Dikarya</taxon>
        <taxon>Basidiomycota</taxon>
        <taxon>Agaricomycotina</taxon>
        <taxon>Agaricomycetes</taxon>
        <taxon>Agaricomycetidae</taxon>
        <taxon>Agaricales</taxon>
        <taxon>Marasmiineae</taxon>
        <taxon>Mycenaceae</taxon>
        <taxon>Mycena</taxon>
    </lineage>
</organism>
<gene>
    <name evidence="2" type="ORF">DFH08DRAFT_810538</name>
</gene>
<evidence type="ECO:0000256" key="1">
    <source>
        <dbReference type="SAM" id="MobiDB-lite"/>
    </source>
</evidence>
<sequence length="211" mass="23117">MSAPRTNPNDEVVAEDLEQHEDEEMGDDDSKIPTREVVEHVVTKKTRKNRVVKGAKGGATVGLGSAGDAEDAEAEIVVAEDGVETGKRKRRANPKYADFWRHTNDSGNNVRGGTRRENPTSGSKKADHVTMPVCENAAAFPIKRAYGIVSLRNFHFGEIGGGLNLGLKMAKFEQKNIEIRVPVGCLDGQEPPIETPHVVRLVLREFQHGLE</sequence>
<dbReference type="Proteomes" id="UP001218218">
    <property type="component" value="Unassembled WGS sequence"/>
</dbReference>
<comment type="caution">
    <text evidence="2">The sequence shown here is derived from an EMBL/GenBank/DDBJ whole genome shotgun (WGS) entry which is preliminary data.</text>
</comment>
<evidence type="ECO:0000313" key="2">
    <source>
        <dbReference type="EMBL" id="KAJ7344005.1"/>
    </source>
</evidence>
<keyword evidence="3" id="KW-1185">Reference proteome</keyword>
<dbReference type="AlphaFoldDB" id="A0AAD7EQS0"/>
<evidence type="ECO:0000313" key="3">
    <source>
        <dbReference type="Proteomes" id="UP001218218"/>
    </source>
</evidence>
<reference evidence="2" key="1">
    <citation type="submission" date="2023-03" db="EMBL/GenBank/DDBJ databases">
        <title>Massive genome expansion in bonnet fungi (Mycena s.s.) driven by repeated elements and novel gene families across ecological guilds.</title>
        <authorList>
            <consortium name="Lawrence Berkeley National Laboratory"/>
            <person name="Harder C.B."/>
            <person name="Miyauchi S."/>
            <person name="Viragh M."/>
            <person name="Kuo A."/>
            <person name="Thoen E."/>
            <person name="Andreopoulos B."/>
            <person name="Lu D."/>
            <person name="Skrede I."/>
            <person name="Drula E."/>
            <person name="Henrissat B."/>
            <person name="Morin E."/>
            <person name="Kohler A."/>
            <person name="Barry K."/>
            <person name="LaButti K."/>
            <person name="Morin E."/>
            <person name="Salamov A."/>
            <person name="Lipzen A."/>
            <person name="Mereny Z."/>
            <person name="Hegedus B."/>
            <person name="Baldrian P."/>
            <person name="Stursova M."/>
            <person name="Weitz H."/>
            <person name="Taylor A."/>
            <person name="Grigoriev I.V."/>
            <person name="Nagy L.G."/>
            <person name="Martin F."/>
            <person name="Kauserud H."/>
        </authorList>
    </citation>
    <scope>NUCLEOTIDE SEQUENCE</scope>
    <source>
        <strain evidence="2">CBHHK002</strain>
    </source>
</reference>
<accession>A0AAD7EQS0</accession>
<feature type="region of interest" description="Disordered" evidence="1">
    <location>
        <begin position="1"/>
        <end position="35"/>
    </location>
</feature>
<feature type="compositionally biased region" description="Basic and acidic residues" evidence="1">
    <location>
        <begin position="114"/>
        <end position="127"/>
    </location>
</feature>
<proteinExistence type="predicted"/>
<protein>
    <submittedName>
        <fullName evidence="2">Uncharacterized protein</fullName>
    </submittedName>
</protein>
<name>A0AAD7EQS0_9AGAR</name>
<feature type="region of interest" description="Disordered" evidence="1">
    <location>
        <begin position="99"/>
        <end position="127"/>
    </location>
</feature>
<dbReference type="EMBL" id="JARIHO010000022">
    <property type="protein sequence ID" value="KAJ7344005.1"/>
    <property type="molecule type" value="Genomic_DNA"/>
</dbReference>
<feature type="compositionally biased region" description="Acidic residues" evidence="1">
    <location>
        <begin position="12"/>
        <end position="27"/>
    </location>
</feature>